<feature type="transmembrane region" description="Helical" evidence="2">
    <location>
        <begin position="114"/>
        <end position="137"/>
    </location>
</feature>
<gene>
    <name evidence="3" type="ORF">FHX74_002621</name>
</gene>
<feature type="region of interest" description="Disordered" evidence="1">
    <location>
        <begin position="62"/>
        <end position="81"/>
    </location>
</feature>
<keyword evidence="2" id="KW-1133">Transmembrane helix</keyword>
<accession>A0A7W3ITJ1</accession>
<feature type="transmembrane region" description="Helical" evidence="2">
    <location>
        <begin position="183"/>
        <end position="210"/>
    </location>
</feature>
<feature type="region of interest" description="Disordered" evidence="1">
    <location>
        <begin position="1"/>
        <end position="50"/>
    </location>
</feature>
<dbReference type="InterPro" id="IPR019099">
    <property type="entry name" value="Uncharacterised_PGPGW_TM"/>
</dbReference>
<proteinExistence type="predicted"/>
<evidence type="ECO:0000256" key="1">
    <source>
        <dbReference type="SAM" id="MobiDB-lite"/>
    </source>
</evidence>
<dbReference type="Proteomes" id="UP000523079">
    <property type="component" value="Unassembled WGS sequence"/>
</dbReference>
<keyword evidence="2" id="KW-0472">Membrane</keyword>
<evidence type="ECO:0000313" key="3">
    <source>
        <dbReference type="EMBL" id="MBA8794993.1"/>
    </source>
</evidence>
<dbReference type="AlphaFoldDB" id="A0A7W3ITJ1"/>
<evidence type="ECO:0000256" key="2">
    <source>
        <dbReference type="SAM" id="Phobius"/>
    </source>
</evidence>
<comment type="caution">
    <text evidence="3">The sequence shown here is derived from an EMBL/GenBank/DDBJ whole genome shotgun (WGS) entry which is preliminary data.</text>
</comment>
<feature type="transmembrane region" description="Helical" evidence="2">
    <location>
        <begin position="143"/>
        <end position="162"/>
    </location>
</feature>
<keyword evidence="4" id="KW-1185">Reference proteome</keyword>
<keyword evidence="2" id="KW-0812">Transmembrane</keyword>
<sequence length="224" mass="24588">MPAPAEDSPPPGGGASTRAPATHGRRHPPHQSAPGHRNGRADHAPQGVPHLTAAEAATAFSADVLTEPLPPDASPRERRRFHRRRENEHLLRERQRHDRWHWRRKVRADPRMRVVYRFLIGMAGLLLIVAGLVTGPLPGPGGIPLVLLGLAVWASEFIWAHRLMQRFKAAVHWFGRLSRRRKVAIIGGIVLVVLGAGWGALVVAGVPGWVPEPVNGWLRALPAV</sequence>
<dbReference type="Pfam" id="PF09656">
    <property type="entry name" value="PGPGW"/>
    <property type="match status" value="1"/>
</dbReference>
<feature type="compositionally biased region" description="Pro residues" evidence="1">
    <location>
        <begin position="1"/>
        <end position="12"/>
    </location>
</feature>
<dbReference type="EMBL" id="JACGWT010000004">
    <property type="protein sequence ID" value="MBA8794993.1"/>
    <property type="molecule type" value="Genomic_DNA"/>
</dbReference>
<protein>
    <submittedName>
        <fullName evidence="3">Uncharacterized protein (TIGR02611 family)</fullName>
    </submittedName>
</protein>
<name>A0A7W3ITJ1_9ACTN</name>
<reference evidence="3 4" key="1">
    <citation type="submission" date="2020-07" db="EMBL/GenBank/DDBJ databases">
        <title>Sequencing the genomes of 1000 actinobacteria strains.</title>
        <authorList>
            <person name="Klenk H.-P."/>
        </authorList>
    </citation>
    <scope>NUCLEOTIDE SEQUENCE [LARGE SCALE GENOMIC DNA]</scope>
    <source>
        <strain evidence="3 4">DSM 100723</strain>
    </source>
</reference>
<dbReference type="RefSeq" id="WP_182560614.1">
    <property type="nucleotide sequence ID" value="NZ_JACGWT010000004.1"/>
</dbReference>
<evidence type="ECO:0000313" key="4">
    <source>
        <dbReference type="Proteomes" id="UP000523079"/>
    </source>
</evidence>
<organism evidence="3 4">
    <name type="scientific">Microlunatus kandeliicorticis</name>
    <dbReference type="NCBI Taxonomy" id="1759536"/>
    <lineage>
        <taxon>Bacteria</taxon>
        <taxon>Bacillati</taxon>
        <taxon>Actinomycetota</taxon>
        <taxon>Actinomycetes</taxon>
        <taxon>Propionibacteriales</taxon>
        <taxon>Propionibacteriaceae</taxon>
        <taxon>Microlunatus</taxon>
    </lineage>
</organism>